<evidence type="ECO:0000313" key="3">
    <source>
        <dbReference type="Proteomes" id="UP000314294"/>
    </source>
</evidence>
<dbReference type="EMBL" id="SRLO01000429">
    <property type="protein sequence ID" value="TNN56422.1"/>
    <property type="molecule type" value="Genomic_DNA"/>
</dbReference>
<feature type="compositionally biased region" description="Low complexity" evidence="1">
    <location>
        <begin position="130"/>
        <end position="146"/>
    </location>
</feature>
<evidence type="ECO:0000313" key="2">
    <source>
        <dbReference type="EMBL" id="TNN56422.1"/>
    </source>
</evidence>
<keyword evidence="3" id="KW-1185">Reference proteome</keyword>
<feature type="compositionally biased region" description="Polar residues" evidence="1">
    <location>
        <begin position="176"/>
        <end position="190"/>
    </location>
</feature>
<gene>
    <name evidence="2" type="ORF">EYF80_033383</name>
</gene>
<organism evidence="2 3">
    <name type="scientific">Liparis tanakae</name>
    <name type="common">Tanaka's snailfish</name>
    <dbReference type="NCBI Taxonomy" id="230148"/>
    <lineage>
        <taxon>Eukaryota</taxon>
        <taxon>Metazoa</taxon>
        <taxon>Chordata</taxon>
        <taxon>Craniata</taxon>
        <taxon>Vertebrata</taxon>
        <taxon>Euteleostomi</taxon>
        <taxon>Actinopterygii</taxon>
        <taxon>Neopterygii</taxon>
        <taxon>Teleostei</taxon>
        <taxon>Neoteleostei</taxon>
        <taxon>Acanthomorphata</taxon>
        <taxon>Eupercaria</taxon>
        <taxon>Perciformes</taxon>
        <taxon>Cottioidei</taxon>
        <taxon>Cottales</taxon>
        <taxon>Liparidae</taxon>
        <taxon>Liparis</taxon>
    </lineage>
</organism>
<evidence type="ECO:0000256" key="1">
    <source>
        <dbReference type="SAM" id="MobiDB-lite"/>
    </source>
</evidence>
<reference evidence="2 3" key="1">
    <citation type="submission" date="2019-03" db="EMBL/GenBank/DDBJ databases">
        <title>First draft genome of Liparis tanakae, snailfish: a comprehensive survey of snailfish specific genes.</title>
        <authorList>
            <person name="Kim W."/>
            <person name="Song I."/>
            <person name="Jeong J.-H."/>
            <person name="Kim D."/>
            <person name="Kim S."/>
            <person name="Ryu S."/>
            <person name="Song J.Y."/>
            <person name="Lee S.K."/>
        </authorList>
    </citation>
    <scope>NUCLEOTIDE SEQUENCE [LARGE SCALE GENOMIC DNA]</scope>
    <source>
        <tissue evidence="2">Muscle</tissue>
    </source>
</reference>
<feature type="region of interest" description="Disordered" evidence="1">
    <location>
        <begin position="127"/>
        <end position="158"/>
    </location>
</feature>
<dbReference type="AlphaFoldDB" id="A0A4Z2GUM6"/>
<name>A0A4Z2GUM6_9TELE</name>
<feature type="compositionally biased region" description="Polar residues" evidence="1">
    <location>
        <begin position="19"/>
        <end position="36"/>
    </location>
</feature>
<sequence>MRLGIRSLGFGGRFPSIEAQTPYGTLQDKTADSRWNASGHKPSSEAPHLGMFAKEAGPGRAALHAPVDWLHQVWPAVLLAWPRAMLQREESASGYGERSQSARRFKETTNKLLQHLLFQMSPLPPAAMWSSRGSSEPSGPSSLTRSEAPRASPAVGALPFLPHQDSVLRLRRTDRSQSLLATRAHATTPTAFLHPQPEGNAR</sequence>
<proteinExistence type="predicted"/>
<comment type="caution">
    <text evidence="2">The sequence shown here is derived from an EMBL/GenBank/DDBJ whole genome shotgun (WGS) entry which is preliminary data.</text>
</comment>
<accession>A0A4Z2GUM6</accession>
<feature type="region of interest" description="Disordered" evidence="1">
    <location>
        <begin position="19"/>
        <end position="47"/>
    </location>
</feature>
<dbReference type="Proteomes" id="UP000314294">
    <property type="component" value="Unassembled WGS sequence"/>
</dbReference>
<feature type="region of interest" description="Disordered" evidence="1">
    <location>
        <begin position="172"/>
        <end position="202"/>
    </location>
</feature>
<protein>
    <submittedName>
        <fullName evidence="2">Uncharacterized protein</fullName>
    </submittedName>
</protein>